<evidence type="ECO:0000313" key="2">
    <source>
        <dbReference type="EMBL" id="KAK6638130.1"/>
    </source>
</evidence>
<accession>A0ABR1BAQ2</accession>
<reference evidence="2 3" key="1">
    <citation type="submission" date="2023-09" db="EMBL/GenBank/DDBJ databases">
        <title>Genomes of two closely related lineages of the louse Polyplax serrata with different host specificities.</title>
        <authorList>
            <person name="Martinu J."/>
            <person name="Tarabai H."/>
            <person name="Stefka J."/>
            <person name="Hypsa V."/>
        </authorList>
    </citation>
    <scope>NUCLEOTIDE SEQUENCE [LARGE SCALE GENOMIC DNA]</scope>
    <source>
        <strain evidence="2">98ZLc_SE</strain>
    </source>
</reference>
<protein>
    <recommendedName>
        <fullName evidence="4">CHHC U11-48K-type domain-containing protein</fullName>
    </recommendedName>
</protein>
<evidence type="ECO:0000313" key="3">
    <source>
        <dbReference type="Proteomes" id="UP001359485"/>
    </source>
</evidence>
<comment type="caution">
    <text evidence="2">The sequence shown here is derived from an EMBL/GenBank/DDBJ whole genome shotgun (WGS) entry which is preliminary data.</text>
</comment>
<feature type="compositionally biased region" description="Basic residues" evidence="1">
    <location>
        <begin position="297"/>
        <end position="311"/>
    </location>
</feature>
<feature type="region of interest" description="Disordered" evidence="1">
    <location>
        <begin position="223"/>
        <end position="319"/>
    </location>
</feature>
<dbReference type="EMBL" id="JAWJWF010000002">
    <property type="protein sequence ID" value="KAK6638130.1"/>
    <property type="molecule type" value="Genomic_DNA"/>
</dbReference>
<evidence type="ECO:0008006" key="4">
    <source>
        <dbReference type="Google" id="ProtNLM"/>
    </source>
</evidence>
<feature type="compositionally biased region" description="Basic residues" evidence="1">
    <location>
        <begin position="273"/>
        <end position="289"/>
    </location>
</feature>
<organism evidence="2 3">
    <name type="scientific">Polyplax serrata</name>
    <name type="common">Common mouse louse</name>
    <dbReference type="NCBI Taxonomy" id="468196"/>
    <lineage>
        <taxon>Eukaryota</taxon>
        <taxon>Metazoa</taxon>
        <taxon>Ecdysozoa</taxon>
        <taxon>Arthropoda</taxon>
        <taxon>Hexapoda</taxon>
        <taxon>Insecta</taxon>
        <taxon>Pterygota</taxon>
        <taxon>Neoptera</taxon>
        <taxon>Paraneoptera</taxon>
        <taxon>Psocodea</taxon>
        <taxon>Troctomorpha</taxon>
        <taxon>Phthiraptera</taxon>
        <taxon>Anoplura</taxon>
        <taxon>Polyplacidae</taxon>
        <taxon>Polyplax</taxon>
    </lineage>
</organism>
<sequence length="319" mass="37654">MEDNSELHERLKKLDELKVFIEKLDEKLISVSSILNLEFSKIIKEAPPKMVTCTYNKQHVVPSPFIKNHEEACQWRTQNRQEGVSLFPEYSGQGSAITVNSEMLSSILGNGSSSTGDSTLRPVPNSSSSLDSNFTREEKLALYDYVIDNTKKQNLYSDLYFQETEKKVDKKEMTPWEIAAAERDAKRRRASYRNKVHTNRKTYTEVLKEVIDSQMEMLKEDEMEKPNSTLSMSDGVAKNRHEGNTSYQRNTKDFKSQEVQWKRNKYDKEQNRGSRKQHRHHHHHHHRHHSINDNYHRSRRSKSREKHKKHKSDKERKHY</sequence>
<dbReference type="Proteomes" id="UP001359485">
    <property type="component" value="Unassembled WGS sequence"/>
</dbReference>
<gene>
    <name evidence="2" type="ORF">RUM44_008555</name>
</gene>
<evidence type="ECO:0000256" key="1">
    <source>
        <dbReference type="SAM" id="MobiDB-lite"/>
    </source>
</evidence>
<feature type="compositionally biased region" description="Basic and acidic residues" evidence="1">
    <location>
        <begin position="250"/>
        <end position="272"/>
    </location>
</feature>
<name>A0ABR1BAQ2_POLSC</name>
<feature type="region of interest" description="Disordered" evidence="1">
    <location>
        <begin position="108"/>
        <end position="131"/>
    </location>
</feature>
<keyword evidence="3" id="KW-1185">Reference proteome</keyword>
<proteinExistence type="predicted"/>